<gene>
    <name evidence="2" type="ORF">NCTC11190_00281</name>
</gene>
<name>A0A379MNR2_9BACT</name>
<evidence type="ECO:0000313" key="3">
    <source>
        <dbReference type="Proteomes" id="UP000255233"/>
    </source>
</evidence>
<keyword evidence="1" id="KW-0732">Signal</keyword>
<organism evidence="2 3">
    <name type="scientific">Rikenella microfusus</name>
    <dbReference type="NCBI Taxonomy" id="28139"/>
    <lineage>
        <taxon>Bacteria</taxon>
        <taxon>Pseudomonadati</taxon>
        <taxon>Bacteroidota</taxon>
        <taxon>Bacteroidia</taxon>
        <taxon>Bacteroidales</taxon>
        <taxon>Rikenellaceae</taxon>
        <taxon>Rikenella</taxon>
    </lineage>
</organism>
<keyword evidence="3" id="KW-1185">Reference proteome</keyword>
<dbReference type="RefSeq" id="WP_027290886.1">
    <property type="nucleotide sequence ID" value="NZ_DBEWVC010000010.1"/>
</dbReference>
<feature type="signal peptide" evidence="1">
    <location>
        <begin position="1"/>
        <end position="23"/>
    </location>
</feature>
<dbReference type="Proteomes" id="UP000255233">
    <property type="component" value="Unassembled WGS sequence"/>
</dbReference>
<dbReference type="AlphaFoldDB" id="A0A379MNR2"/>
<evidence type="ECO:0000256" key="1">
    <source>
        <dbReference type="SAM" id="SignalP"/>
    </source>
</evidence>
<accession>A0A379MNR2</accession>
<dbReference type="OrthoDB" id="9962258at2"/>
<evidence type="ECO:0000313" key="2">
    <source>
        <dbReference type="EMBL" id="SUE33086.1"/>
    </source>
</evidence>
<dbReference type="PROSITE" id="PS51257">
    <property type="entry name" value="PROKAR_LIPOPROTEIN"/>
    <property type="match status" value="1"/>
</dbReference>
<sequence>MKKKIFVALMAVAVGLGMLTGCSKDKPYSSYNIGVDFYGLPKHENGSNYTEEEASKLPADQRDLYFVANYLAGWLIDNGYIRTNYVNALVIEGADLAYNDQVAYNLYENEVKRLDEADLEKVLADAQKLSGDDKLEITTSGTVSFTYRLTRTTTLPEGTQLSKRYTVSYSPASANPSNPE</sequence>
<dbReference type="EMBL" id="UGVL01000001">
    <property type="protein sequence ID" value="SUE33086.1"/>
    <property type="molecule type" value="Genomic_DNA"/>
</dbReference>
<proteinExistence type="predicted"/>
<feature type="chain" id="PRO_5016970404" evidence="1">
    <location>
        <begin position="24"/>
        <end position="180"/>
    </location>
</feature>
<protein>
    <submittedName>
        <fullName evidence="2">Uncharacterized protein</fullName>
    </submittedName>
</protein>
<reference evidence="2 3" key="1">
    <citation type="submission" date="2018-06" db="EMBL/GenBank/DDBJ databases">
        <authorList>
            <consortium name="Pathogen Informatics"/>
            <person name="Doyle S."/>
        </authorList>
    </citation>
    <scope>NUCLEOTIDE SEQUENCE [LARGE SCALE GENOMIC DNA]</scope>
    <source>
        <strain evidence="2 3">NCTC11190</strain>
    </source>
</reference>
<dbReference type="STRING" id="880526.GCA_000427365_01162"/>